<proteinExistence type="inferred from homology"/>
<dbReference type="PANTHER" id="PTHR30603">
    <property type="entry name" value="RNA POLYMERASE SIGMA FACTOR RPO"/>
    <property type="match status" value="1"/>
</dbReference>
<evidence type="ECO:0000313" key="4">
    <source>
        <dbReference type="Proteomes" id="UP001157418"/>
    </source>
</evidence>
<dbReference type="AlphaFoldDB" id="A0AAU9PPH2"/>
<dbReference type="PRINTS" id="PR00046">
    <property type="entry name" value="SIGMA70FCT"/>
</dbReference>
<comment type="similarity">
    <text evidence="1">Belongs to the sigma-70 factor family.</text>
</comment>
<dbReference type="InterPro" id="IPR014284">
    <property type="entry name" value="RNA_pol_sigma-70_dom"/>
</dbReference>
<dbReference type="PANTHER" id="PTHR30603:SF45">
    <property type="entry name" value="RNA POLYMERASE SIGMA FACTOR SIGF, CHLOROPLASTIC"/>
    <property type="match status" value="1"/>
</dbReference>
<name>A0AAU9PPH2_9ASTR</name>
<dbReference type="InterPro" id="IPR050239">
    <property type="entry name" value="Sigma-70_RNA_pol_init_factors"/>
</dbReference>
<reference evidence="3 4" key="1">
    <citation type="submission" date="2022-01" db="EMBL/GenBank/DDBJ databases">
        <authorList>
            <person name="Xiong W."/>
            <person name="Schranz E."/>
        </authorList>
    </citation>
    <scope>NUCLEOTIDE SEQUENCE [LARGE SCALE GENOMIC DNA]</scope>
</reference>
<dbReference type="InterPro" id="IPR036388">
    <property type="entry name" value="WH-like_DNA-bd_sf"/>
</dbReference>
<accession>A0AAU9PPH2</accession>
<feature type="domain" description="RNA polymerase sigma-70" evidence="2">
    <location>
        <begin position="84"/>
        <end position="110"/>
    </location>
</feature>
<evidence type="ECO:0000313" key="3">
    <source>
        <dbReference type="EMBL" id="CAH1452125.1"/>
    </source>
</evidence>
<evidence type="ECO:0000256" key="1">
    <source>
        <dbReference type="ARBA" id="ARBA00007788"/>
    </source>
</evidence>
<dbReference type="EMBL" id="CAKMRJ010005745">
    <property type="protein sequence ID" value="CAH1452125.1"/>
    <property type="molecule type" value="Genomic_DNA"/>
</dbReference>
<dbReference type="GO" id="GO:0006352">
    <property type="term" value="P:DNA-templated transcription initiation"/>
    <property type="evidence" value="ECO:0007669"/>
    <property type="project" value="InterPro"/>
</dbReference>
<dbReference type="Proteomes" id="UP001157418">
    <property type="component" value="Unassembled WGS sequence"/>
</dbReference>
<protein>
    <recommendedName>
        <fullName evidence="2">RNA polymerase sigma-70 domain-containing protein</fullName>
    </recommendedName>
</protein>
<gene>
    <name evidence="3" type="ORF">LVIROSA_LOCUS37443</name>
</gene>
<dbReference type="InterPro" id="IPR013324">
    <property type="entry name" value="RNA_pol_sigma_r3/r4-like"/>
</dbReference>
<comment type="caution">
    <text evidence="3">The sequence shown here is derived from an EMBL/GenBank/DDBJ whole genome shotgun (WGS) entry which is preliminary data.</text>
</comment>
<dbReference type="SUPFAM" id="SSF88659">
    <property type="entry name" value="Sigma3 and sigma4 domains of RNA polymerase sigma factors"/>
    <property type="match status" value="1"/>
</dbReference>
<keyword evidence="4" id="KW-1185">Reference proteome</keyword>
<organism evidence="3 4">
    <name type="scientific">Lactuca virosa</name>
    <dbReference type="NCBI Taxonomy" id="75947"/>
    <lineage>
        <taxon>Eukaryota</taxon>
        <taxon>Viridiplantae</taxon>
        <taxon>Streptophyta</taxon>
        <taxon>Embryophyta</taxon>
        <taxon>Tracheophyta</taxon>
        <taxon>Spermatophyta</taxon>
        <taxon>Magnoliopsida</taxon>
        <taxon>eudicotyledons</taxon>
        <taxon>Gunneridae</taxon>
        <taxon>Pentapetalae</taxon>
        <taxon>asterids</taxon>
        <taxon>campanulids</taxon>
        <taxon>Asterales</taxon>
        <taxon>Asteraceae</taxon>
        <taxon>Cichorioideae</taxon>
        <taxon>Cichorieae</taxon>
        <taxon>Lactucinae</taxon>
        <taxon>Lactuca</taxon>
    </lineage>
</organism>
<dbReference type="Pfam" id="PF04545">
    <property type="entry name" value="Sigma70_r4"/>
    <property type="match status" value="1"/>
</dbReference>
<dbReference type="InterPro" id="IPR007630">
    <property type="entry name" value="RNA_pol_sigma70_r4"/>
</dbReference>
<evidence type="ECO:0000259" key="2">
    <source>
        <dbReference type="PROSITE" id="PS00716"/>
    </source>
</evidence>
<sequence>MTLEKLQKLRSVQKITLSLQKPIYPNDTTTYEEITPDTTIDSPDTSVSKQVMRNHISNLLSVLNPKERKVIRLRYGIGGEVRKSLADIGVILGVSKERIRQLESRSLFKLKQYSESQGLDAYKDLLI</sequence>
<dbReference type="GO" id="GO:0003700">
    <property type="term" value="F:DNA-binding transcription factor activity"/>
    <property type="evidence" value="ECO:0007669"/>
    <property type="project" value="InterPro"/>
</dbReference>
<dbReference type="PROSITE" id="PS00716">
    <property type="entry name" value="SIGMA70_2"/>
    <property type="match status" value="1"/>
</dbReference>
<dbReference type="NCBIfam" id="TIGR02937">
    <property type="entry name" value="sigma70-ECF"/>
    <property type="match status" value="1"/>
</dbReference>
<dbReference type="Gene3D" id="1.10.10.10">
    <property type="entry name" value="Winged helix-like DNA-binding domain superfamily/Winged helix DNA-binding domain"/>
    <property type="match status" value="1"/>
</dbReference>
<dbReference type="InterPro" id="IPR000943">
    <property type="entry name" value="RNA_pol_sigma70"/>
</dbReference>
<dbReference type="CDD" id="cd06171">
    <property type="entry name" value="Sigma70_r4"/>
    <property type="match status" value="1"/>
</dbReference>